<organism evidence="1 2">
    <name type="scientific">Dallia pectoralis</name>
    <name type="common">Alaska blackfish</name>
    <dbReference type="NCBI Taxonomy" id="75939"/>
    <lineage>
        <taxon>Eukaryota</taxon>
        <taxon>Metazoa</taxon>
        <taxon>Chordata</taxon>
        <taxon>Craniata</taxon>
        <taxon>Vertebrata</taxon>
        <taxon>Euteleostomi</taxon>
        <taxon>Actinopterygii</taxon>
        <taxon>Neopterygii</taxon>
        <taxon>Teleostei</taxon>
        <taxon>Protacanthopterygii</taxon>
        <taxon>Esociformes</taxon>
        <taxon>Umbridae</taxon>
        <taxon>Dallia</taxon>
    </lineage>
</organism>
<proteinExistence type="predicted"/>
<comment type="caution">
    <text evidence="1">The sequence shown here is derived from an EMBL/GenBank/DDBJ whole genome shotgun (WGS) entry which is preliminary data.</text>
</comment>
<reference evidence="1" key="1">
    <citation type="submission" date="2021-05" db="EMBL/GenBank/DDBJ databases">
        <authorList>
            <person name="Pan Q."/>
            <person name="Jouanno E."/>
            <person name="Zahm M."/>
            <person name="Klopp C."/>
            <person name="Cabau C."/>
            <person name="Louis A."/>
            <person name="Berthelot C."/>
            <person name="Parey E."/>
            <person name="Roest Crollius H."/>
            <person name="Montfort J."/>
            <person name="Robinson-Rechavi M."/>
            <person name="Bouchez O."/>
            <person name="Lampietro C."/>
            <person name="Lopez Roques C."/>
            <person name="Donnadieu C."/>
            <person name="Postlethwait J."/>
            <person name="Bobe J."/>
            <person name="Dillon D."/>
            <person name="Chandos A."/>
            <person name="von Hippel F."/>
            <person name="Guiguen Y."/>
        </authorList>
    </citation>
    <scope>NUCLEOTIDE SEQUENCE</scope>
    <source>
        <strain evidence="1">YG-Jan2019</strain>
    </source>
</reference>
<sequence>MTLVDPTGTRSASADYDPWASDPSPLSLHLNMNNKLGHRVGVQGPASVIIAARSLPAPISAAESRLAA</sequence>
<evidence type="ECO:0000313" key="1">
    <source>
        <dbReference type="EMBL" id="KAJ7985173.1"/>
    </source>
</evidence>
<protein>
    <submittedName>
        <fullName evidence="1">Uncharacterized protein</fullName>
    </submittedName>
</protein>
<name>A0ACC2F1F7_DALPE</name>
<dbReference type="Proteomes" id="UP001157502">
    <property type="component" value="Chromosome 36"/>
</dbReference>
<evidence type="ECO:0000313" key="2">
    <source>
        <dbReference type="Proteomes" id="UP001157502"/>
    </source>
</evidence>
<keyword evidence="2" id="KW-1185">Reference proteome</keyword>
<gene>
    <name evidence="1" type="ORF">DPEC_G00349330</name>
</gene>
<accession>A0ACC2F1F7</accession>
<dbReference type="EMBL" id="CM055763">
    <property type="protein sequence ID" value="KAJ7985173.1"/>
    <property type="molecule type" value="Genomic_DNA"/>
</dbReference>